<dbReference type="Pfam" id="PF13460">
    <property type="entry name" value="NAD_binding_10"/>
    <property type="match status" value="1"/>
</dbReference>
<evidence type="ECO:0000313" key="3">
    <source>
        <dbReference type="Proteomes" id="UP000280405"/>
    </source>
</evidence>
<gene>
    <name evidence="2" type="ORF">D7V20_06950</name>
</gene>
<sequence>MNTTNQPIVFVAGATGAIGYKLCLILKQHNYNVFGSTRSENKAKFLEAIGIQPVIVDVFNENQLIDKIKAISPQYIIHQLTDLPFGLNPALMFEARIRNAKIREIGTQNLIKAAHAVACEKFIAQSIAFAHESNLAQVDETTELASNSDNEILKKNAQSIENMESQIENSHLKYVILRYGKLYGAATGCEPTGLGRIHVDAAAYAAFLAIKSGAGIFQITENDQLYNSNKAQKTLNFDSSYRWKF</sequence>
<dbReference type="AlphaFoldDB" id="A0A3A8EVU4"/>
<dbReference type="SUPFAM" id="SSF51735">
    <property type="entry name" value="NAD(P)-binding Rossmann-fold domains"/>
    <property type="match status" value="1"/>
</dbReference>
<organism evidence="2 3">
    <name type="scientific">Acinetobacter rongchengensis</name>
    <dbReference type="NCBI Taxonomy" id="2419601"/>
    <lineage>
        <taxon>Bacteria</taxon>
        <taxon>Pseudomonadati</taxon>
        <taxon>Pseudomonadota</taxon>
        <taxon>Gammaproteobacteria</taxon>
        <taxon>Moraxellales</taxon>
        <taxon>Moraxellaceae</taxon>
        <taxon>Acinetobacter</taxon>
    </lineage>
</organism>
<dbReference type="OrthoDB" id="9787292at2"/>
<reference evidence="2 3" key="1">
    <citation type="submission" date="2018-09" db="EMBL/GenBank/DDBJ databases">
        <title>The draft genome of Acinetobacter spp. strains.</title>
        <authorList>
            <person name="Qin J."/>
            <person name="Feng Y."/>
            <person name="Zong Z."/>
        </authorList>
    </citation>
    <scope>NUCLEOTIDE SEQUENCE [LARGE SCALE GENOMIC DNA]</scope>
    <source>
        <strain evidence="2 3">WCHAc060115</strain>
    </source>
</reference>
<name>A0A3A8EVU4_9GAMM</name>
<dbReference type="InterPro" id="IPR016040">
    <property type="entry name" value="NAD(P)-bd_dom"/>
</dbReference>
<evidence type="ECO:0000259" key="1">
    <source>
        <dbReference type="Pfam" id="PF13460"/>
    </source>
</evidence>
<feature type="domain" description="NAD(P)-binding" evidence="1">
    <location>
        <begin position="13"/>
        <end position="185"/>
    </location>
</feature>
<comment type="caution">
    <text evidence="2">The sequence shown here is derived from an EMBL/GenBank/DDBJ whole genome shotgun (WGS) entry which is preliminary data.</text>
</comment>
<evidence type="ECO:0000313" key="2">
    <source>
        <dbReference type="EMBL" id="RKG38735.1"/>
    </source>
</evidence>
<protein>
    <submittedName>
        <fullName evidence="2">NAD(P)-dependent oxidoreductase</fullName>
    </submittedName>
</protein>
<dbReference type="RefSeq" id="WP_120383583.1">
    <property type="nucleotide sequence ID" value="NZ_RAXT01000009.1"/>
</dbReference>
<dbReference type="InterPro" id="IPR036291">
    <property type="entry name" value="NAD(P)-bd_dom_sf"/>
</dbReference>
<dbReference type="Proteomes" id="UP000280405">
    <property type="component" value="Unassembled WGS sequence"/>
</dbReference>
<dbReference type="EMBL" id="RAXT01000009">
    <property type="protein sequence ID" value="RKG38735.1"/>
    <property type="molecule type" value="Genomic_DNA"/>
</dbReference>
<keyword evidence="3" id="KW-1185">Reference proteome</keyword>
<accession>A0A3A8EVU4</accession>
<dbReference type="Gene3D" id="3.40.50.720">
    <property type="entry name" value="NAD(P)-binding Rossmann-like Domain"/>
    <property type="match status" value="1"/>
</dbReference>
<proteinExistence type="predicted"/>